<keyword evidence="8" id="KW-0406">Ion transport</keyword>
<keyword evidence="3" id="KW-0050">Antiport</keyword>
<feature type="transmembrane region" description="Helical" evidence="11">
    <location>
        <begin position="86"/>
        <end position="112"/>
    </location>
</feature>
<evidence type="ECO:0000313" key="12">
    <source>
        <dbReference type="EMBL" id="RQX19555.1"/>
    </source>
</evidence>
<feature type="transmembrane region" description="Helical" evidence="11">
    <location>
        <begin position="50"/>
        <end position="74"/>
    </location>
</feature>
<dbReference type="RefSeq" id="WP_205779904.1">
    <property type="nucleotide sequence ID" value="NZ_QDGB01000151.1"/>
</dbReference>
<feature type="transmembrane region" description="Helical" evidence="11">
    <location>
        <begin position="124"/>
        <end position="141"/>
    </location>
</feature>
<evidence type="ECO:0000256" key="2">
    <source>
        <dbReference type="ARBA" id="ARBA00022448"/>
    </source>
</evidence>
<dbReference type="GO" id="GO:0015385">
    <property type="term" value="F:sodium:proton antiporter activity"/>
    <property type="evidence" value="ECO:0007669"/>
    <property type="project" value="TreeGrafter"/>
</dbReference>
<name>A0A3N9Y312_9ACTN</name>
<evidence type="ECO:0000256" key="3">
    <source>
        <dbReference type="ARBA" id="ARBA00022449"/>
    </source>
</evidence>
<keyword evidence="10" id="KW-0739">Sodium transport</keyword>
<dbReference type="EMBL" id="QDGB01000151">
    <property type="protein sequence ID" value="RQX19555.1"/>
    <property type="molecule type" value="Genomic_DNA"/>
</dbReference>
<dbReference type="PANTHER" id="PTHR30341">
    <property type="entry name" value="SODIUM ION/PROTON ANTIPORTER NHAA-RELATED"/>
    <property type="match status" value="1"/>
</dbReference>
<keyword evidence="6 11" id="KW-1133">Transmembrane helix</keyword>
<evidence type="ECO:0000313" key="13">
    <source>
        <dbReference type="Proteomes" id="UP000278981"/>
    </source>
</evidence>
<comment type="caution">
    <text evidence="12">The sequence shown here is derived from an EMBL/GenBank/DDBJ whole genome shotgun (WGS) entry which is preliminary data.</text>
</comment>
<gene>
    <name evidence="12" type="ORF">DDE19_03700</name>
</gene>
<evidence type="ECO:0000256" key="8">
    <source>
        <dbReference type="ARBA" id="ARBA00023065"/>
    </source>
</evidence>
<dbReference type="Gene3D" id="1.20.1530.10">
    <property type="entry name" value="Na+/H+ antiporter like domain"/>
    <property type="match status" value="1"/>
</dbReference>
<feature type="transmembrane region" description="Helical" evidence="11">
    <location>
        <begin position="19"/>
        <end position="38"/>
    </location>
</feature>
<protein>
    <submittedName>
        <fullName evidence="12">Sodium:proton antiporter</fullName>
    </submittedName>
</protein>
<comment type="subcellular location">
    <subcellularLocation>
        <location evidence="1">Cell inner membrane</location>
        <topology evidence="1">Multi-pass membrane protein</topology>
    </subcellularLocation>
</comment>
<feature type="non-terminal residue" evidence="12">
    <location>
        <position position="1"/>
    </location>
</feature>
<accession>A0A3N9Y312</accession>
<evidence type="ECO:0000256" key="4">
    <source>
        <dbReference type="ARBA" id="ARBA00022475"/>
    </source>
</evidence>
<dbReference type="GO" id="GO:0006885">
    <property type="term" value="P:regulation of pH"/>
    <property type="evidence" value="ECO:0007669"/>
    <property type="project" value="InterPro"/>
</dbReference>
<keyword evidence="2" id="KW-0813">Transport</keyword>
<evidence type="ECO:0000256" key="11">
    <source>
        <dbReference type="SAM" id="Phobius"/>
    </source>
</evidence>
<dbReference type="Pfam" id="PF06965">
    <property type="entry name" value="Na_H_antiport_1"/>
    <property type="match status" value="1"/>
</dbReference>
<reference evidence="12 13" key="1">
    <citation type="submission" date="2018-04" db="EMBL/GenBank/DDBJ databases">
        <title>Micromonosporas from Atacama Desert.</title>
        <authorList>
            <person name="Carro L."/>
            <person name="Klenk H.-P."/>
            <person name="Goodfellow M."/>
        </authorList>
    </citation>
    <scope>NUCLEOTIDE SEQUENCE [LARGE SCALE GENOMIC DNA]</scope>
    <source>
        <strain evidence="12 13">LB19</strain>
    </source>
</reference>
<dbReference type="GO" id="GO:0005886">
    <property type="term" value="C:plasma membrane"/>
    <property type="evidence" value="ECO:0007669"/>
    <property type="project" value="UniProtKB-SubCell"/>
</dbReference>
<dbReference type="PANTHER" id="PTHR30341:SF0">
    <property type="entry name" value="NA(+)_H(+) ANTIPORTER NHAA"/>
    <property type="match status" value="1"/>
</dbReference>
<keyword evidence="9 11" id="KW-0472">Membrane</keyword>
<dbReference type="Proteomes" id="UP000278981">
    <property type="component" value="Unassembled WGS sequence"/>
</dbReference>
<dbReference type="InterPro" id="IPR023171">
    <property type="entry name" value="Na/H_antiporter_dom_sf"/>
</dbReference>
<organism evidence="12 13">
    <name type="scientific">Micromonospora ureilytica</name>
    <dbReference type="NCBI Taxonomy" id="709868"/>
    <lineage>
        <taxon>Bacteria</taxon>
        <taxon>Bacillati</taxon>
        <taxon>Actinomycetota</taxon>
        <taxon>Actinomycetes</taxon>
        <taxon>Micromonosporales</taxon>
        <taxon>Micromonosporaceae</taxon>
        <taxon>Micromonospora</taxon>
    </lineage>
</organism>
<evidence type="ECO:0000256" key="1">
    <source>
        <dbReference type="ARBA" id="ARBA00004429"/>
    </source>
</evidence>
<keyword evidence="4" id="KW-1003">Cell membrane</keyword>
<evidence type="ECO:0000256" key="10">
    <source>
        <dbReference type="ARBA" id="ARBA00023201"/>
    </source>
</evidence>
<sequence>AGAGEGGLAARLEHRWRPVSAGVAVPIFALFAAGVTLRGTDLGALLSDPMVIAIAAALVLGKSIGIFGSTYLLARFTRAELDEDITWADLLGIALLAGVGFTVSLLIGDLAFGADSTADDRVKAAVLLGSAISAGLAATVLSRRNAAYRRVAERERLDADGDGVPDVYQRPDVR</sequence>
<dbReference type="InterPro" id="IPR004670">
    <property type="entry name" value="NhaA"/>
</dbReference>
<evidence type="ECO:0000256" key="6">
    <source>
        <dbReference type="ARBA" id="ARBA00022989"/>
    </source>
</evidence>
<proteinExistence type="predicted"/>
<evidence type="ECO:0000256" key="9">
    <source>
        <dbReference type="ARBA" id="ARBA00023136"/>
    </source>
</evidence>
<keyword evidence="7" id="KW-0915">Sodium</keyword>
<keyword evidence="5 11" id="KW-0812">Transmembrane</keyword>
<dbReference type="AlphaFoldDB" id="A0A3N9Y312"/>
<evidence type="ECO:0000256" key="7">
    <source>
        <dbReference type="ARBA" id="ARBA00023053"/>
    </source>
</evidence>
<evidence type="ECO:0000256" key="5">
    <source>
        <dbReference type="ARBA" id="ARBA00022692"/>
    </source>
</evidence>